<reference evidence="2" key="1">
    <citation type="submission" date="2011-02" db="EMBL/GenBank/DDBJ databases">
        <title>The genome of the leaf-cutting ant Acromyrmex echinatior suggests key adaptations to social evolution and fungus farming.</title>
        <authorList>
            <person name="Nygaard S."/>
            <person name="Zhang G."/>
        </authorList>
    </citation>
    <scope>NUCLEOTIDE SEQUENCE</scope>
</reference>
<name>F4WKJ3_ACREC</name>
<dbReference type="Proteomes" id="UP000007755">
    <property type="component" value="Unassembled WGS sequence"/>
</dbReference>
<keyword evidence="3" id="KW-1185">Reference proteome</keyword>
<feature type="region of interest" description="Disordered" evidence="1">
    <location>
        <begin position="154"/>
        <end position="185"/>
    </location>
</feature>
<dbReference type="AlphaFoldDB" id="F4WKJ3"/>
<sequence>MRIRIPGGLRKDQIFIVLALGIGSGIYTWDSVLKEHMKECEKELQLNEYRYVIEATLDAHAFENPARLTTLPDAPDTLDALDVLDGSASARLGEHLPVASSGSQWFLVPRSNASRHIRQERRFGILRVSVFKNGSVASIALNVPGYERQACSARYSGSTSTAPEGGRPTGGGPGTGAQRSRAKFSTRIGEVVPSGAVIAGTYSDPTGKYKYVHHAARRDDAD</sequence>
<gene>
    <name evidence="2" type="ORF">G5I_06255</name>
</gene>
<evidence type="ECO:0000313" key="2">
    <source>
        <dbReference type="EMBL" id="EGI65284.1"/>
    </source>
</evidence>
<organism evidence="3">
    <name type="scientific">Acromyrmex echinatior</name>
    <name type="common">Panamanian leafcutter ant</name>
    <name type="synonym">Acromyrmex octospinosus echinatior</name>
    <dbReference type="NCBI Taxonomy" id="103372"/>
    <lineage>
        <taxon>Eukaryota</taxon>
        <taxon>Metazoa</taxon>
        <taxon>Ecdysozoa</taxon>
        <taxon>Arthropoda</taxon>
        <taxon>Hexapoda</taxon>
        <taxon>Insecta</taxon>
        <taxon>Pterygota</taxon>
        <taxon>Neoptera</taxon>
        <taxon>Endopterygota</taxon>
        <taxon>Hymenoptera</taxon>
        <taxon>Apocrita</taxon>
        <taxon>Aculeata</taxon>
        <taxon>Formicoidea</taxon>
        <taxon>Formicidae</taxon>
        <taxon>Myrmicinae</taxon>
        <taxon>Acromyrmex</taxon>
    </lineage>
</organism>
<protein>
    <submittedName>
        <fullName evidence="2">Uncharacterized protein</fullName>
    </submittedName>
</protein>
<proteinExistence type="predicted"/>
<accession>F4WKJ3</accession>
<evidence type="ECO:0000313" key="3">
    <source>
        <dbReference type="Proteomes" id="UP000007755"/>
    </source>
</evidence>
<evidence type="ECO:0000256" key="1">
    <source>
        <dbReference type="SAM" id="MobiDB-lite"/>
    </source>
</evidence>
<dbReference type="InParanoid" id="F4WKJ3"/>
<dbReference type="EMBL" id="GL888200">
    <property type="protein sequence ID" value="EGI65284.1"/>
    <property type="molecule type" value="Genomic_DNA"/>
</dbReference>